<evidence type="ECO:0000313" key="2">
    <source>
        <dbReference type="EMBL" id="VAW70617.1"/>
    </source>
</evidence>
<name>A0A3B0Y502_9ZZZZ</name>
<dbReference type="Pfam" id="PF25559">
    <property type="entry name" value="DUF7931"/>
    <property type="match status" value="1"/>
</dbReference>
<protein>
    <recommendedName>
        <fullName evidence="1">DUF7931 domain-containing protein</fullName>
    </recommendedName>
</protein>
<feature type="domain" description="DUF7931" evidence="1">
    <location>
        <begin position="25"/>
        <end position="168"/>
    </location>
</feature>
<organism evidence="2">
    <name type="scientific">hydrothermal vent metagenome</name>
    <dbReference type="NCBI Taxonomy" id="652676"/>
    <lineage>
        <taxon>unclassified sequences</taxon>
        <taxon>metagenomes</taxon>
        <taxon>ecological metagenomes</taxon>
    </lineage>
</organism>
<dbReference type="EMBL" id="UOFI01000201">
    <property type="protein sequence ID" value="VAW70617.1"/>
    <property type="molecule type" value="Genomic_DNA"/>
</dbReference>
<proteinExistence type="predicted"/>
<gene>
    <name evidence="2" type="ORF">MNBD_GAMMA09-370</name>
</gene>
<dbReference type="AlphaFoldDB" id="A0A3B0Y502"/>
<reference evidence="2" key="1">
    <citation type="submission" date="2018-06" db="EMBL/GenBank/DDBJ databases">
        <authorList>
            <person name="Zhirakovskaya E."/>
        </authorList>
    </citation>
    <scope>NUCLEOTIDE SEQUENCE</scope>
</reference>
<dbReference type="InterPro" id="IPR057691">
    <property type="entry name" value="DUF7931"/>
</dbReference>
<evidence type="ECO:0000259" key="1">
    <source>
        <dbReference type="Pfam" id="PF25559"/>
    </source>
</evidence>
<sequence length="170" mass="19631">MSLFDTINFEHRGNTENDIQLKTDNETQQAVIDLSSNALRNIKIFTPDLQKEIYANNTFRETLIGFAKGNRHAQIQILTADTSKAIKQGHPLIPLAKKLTSALTIKIQPEEYQSSAISFLLIDQSNFIFRNLHNKYTFISECKYRNNILQAFFSDAWEQAEQDIETRNIY</sequence>
<accession>A0A3B0Y502</accession>